<dbReference type="Proteomes" id="UP000756132">
    <property type="component" value="Chromosome 2"/>
</dbReference>
<dbReference type="Pfam" id="PF26534">
    <property type="entry name" value="NTF2_7"/>
    <property type="match status" value="1"/>
</dbReference>
<reference evidence="2" key="1">
    <citation type="submission" date="2021-12" db="EMBL/GenBank/DDBJ databases">
        <authorList>
            <person name="Zaccaron A."/>
            <person name="Stergiopoulos I."/>
        </authorList>
    </citation>
    <scope>NUCLEOTIDE SEQUENCE</scope>
    <source>
        <strain evidence="2">Race5_Kim</strain>
    </source>
</reference>
<name>A0A9Q8L9X1_PASFU</name>
<keyword evidence="3" id="KW-1185">Reference proteome</keyword>
<reference evidence="2" key="2">
    <citation type="journal article" date="2022" name="Microb. Genom.">
        <title>A chromosome-scale genome assembly of the tomato pathogen Cladosporium fulvum reveals a compartmentalized genome architecture and the presence of a dispensable chromosome.</title>
        <authorList>
            <person name="Zaccaron A.Z."/>
            <person name="Chen L.H."/>
            <person name="Samaras A."/>
            <person name="Stergiopoulos I."/>
        </authorList>
    </citation>
    <scope>NUCLEOTIDE SEQUENCE</scope>
    <source>
        <strain evidence="2">Race5_Kim</strain>
    </source>
</reference>
<dbReference type="InterPro" id="IPR058645">
    <property type="entry name" value="NTF2-like_dom_7"/>
</dbReference>
<feature type="domain" description="NTF2-like" evidence="1">
    <location>
        <begin position="12"/>
        <end position="155"/>
    </location>
</feature>
<dbReference type="RefSeq" id="XP_047757770.1">
    <property type="nucleotide sequence ID" value="XM_047902347.1"/>
</dbReference>
<sequence length="167" mass="18170">MAISSGVHMHAQCISQSEARSLVAKFVGILGRTDRNAASTAQTILTQDFKEYSNSIFSLKGQSLTSSGLVASSRQAYLEEIGGAPAPPRGIETLDIIASCDKVVWFWISQNVGSGLQPVRGFNLFKVKRNRKGQWQAYSLDVEFDSIAWGVDIGIKVTYQNGTVVPK</sequence>
<evidence type="ECO:0000313" key="2">
    <source>
        <dbReference type="EMBL" id="UJO13404.1"/>
    </source>
</evidence>
<evidence type="ECO:0000259" key="1">
    <source>
        <dbReference type="Pfam" id="PF26534"/>
    </source>
</evidence>
<organism evidence="2 3">
    <name type="scientific">Passalora fulva</name>
    <name type="common">Tomato leaf mold</name>
    <name type="synonym">Cladosporium fulvum</name>
    <dbReference type="NCBI Taxonomy" id="5499"/>
    <lineage>
        <taxon>Eukaryota</taxon>
        <taxon>Fungi</taxon>
        <taxon>Dikarya</taxon>
        <taxon>Ascomycota</taxon>
        <taxon>Pezizomycotina</taxon>
        <taxon>Dothideomycetes</taxon>
        <taxon>Dothideomycetidae</taxon>
        <taxon>Mycosphaerellales</taxon>
        <taxon>Mycosphaerellaceae</taxon>
        <taxon>Fulvia</taxon>
    </lineage>
</organism>
<dbReference type="GeneID" id="71983077"/>
<dbReference type="AlphaFoldDB" id="A0A9Q8L9X1"/>
<dbReference type="EMBL" id="CP090164">
    <property type="protein sequence ID" value="UJO13404.1"/>
    <property type="molecule type" value="Genomic_DNA"/>
</dbReference>
<accession>A0A9Q8L9X1</accession>
<dbReference type="KEGG" id="ffu:CLAFUR5_03199"/>
<protein>
    <recommendedName>
        <fullName evidence="1">NTF2-like domain-containing protein</fullName>
    </recommendedName>
</protein>
<gene>
    <name evidence="2" type="ORF">CLAFUR5_03199</name>
</gene>
<proteinExistence type="predicted"/>
<dbReference type="OrthoDB" id="5596743at2759"/>
<evidence type="ECO:0000313" key="3">
    <source>
        <dbReference type="Proteomes" id="UP000756132"/>
    </source>
</evidence>